<dbReference type="Proteomes" id="UP000286715">
    <property type="component" value="Unassembled WGS sequence"/>
</dbReference>
<keyword evidence="5 6" id="KW-0472">Membrane</keyword>
<dbReference type="PANTHER" id="PTHR39087">
    <property type="entry name" value="UPF0104 MEMBRANE PROTEIN MJ1595"/>
    <property type="match status" value="1"/>
</dbReference>
<evidence type="ECO:0000313" key="8">
    <source>
        <dbReference type="Proteomes" id="UP000286715"/>
    </source>
</evidence>
<keyword evidence="8" id="KW-1185">Reference proteome</keyword>
<evidence type="ECO:0000313" key="7">
    <source>
        <dbReference type="EMBL" id="GCD77622.1"/>
    </source>
</evidence>
<gene>
    <name evidence="7" type="ORF">JCM31826_11040</name>
</gene>
<feature type="transmembrane region" description="Helical" evidence="6">
    <location>
        <begin position="149"/>
        <end position="165"/>
    </location>
</feature>
<evidence type="ECO:0000256" key="2">
    <source>
        <dbReference type="ARBA" id="ARBA00022475"/>
    </source>
</evidence>
<dbReference type="PANTHER" id="PTHR39087:SF2">
    <property type="entry name" value="UPF0104 MEMBRANE PROTEIN MJ1595"/>
    <property type="match status" value="1"/>
</dbReference>
<reference evidence="7 8" key="1">
    <citation type="submission" date="2018-11" db="EMBL/GenBank/DDBJ databases">
        <title>Schleiferia aggregans sp. nov., a moderately thermophilic heterotrophic bacterium isolated from microbial mats at a terrestrial hot spring.</title>
        <authorList>
            <person name="Iino T."/>
            <person name="Ohkuma M."/>
            <person name="Haruta S."/>
        </authorList>
    </citation>
    <scope>NUCLEOTIDE SEQUENCE [LARGE SCALE GENOMIC DNA]</scope>
    <source>
        <strain evidence="7 8">LA</strain>
    </source>
</reference>
<evidence type="ECO:0000256" key="6">
    <source>
        <dbReference type="SAM" id="Phobius"/>
    </source>
</evidence>
<feature type="transmembrane region" description="Helical" evidence="6">
    <location>
        <begin position="286"/>
        <end position="303"/>
    </location>
</feature>
<feature type="transmembrane region" description="Helical" evidence="6">
    <location>
        <begin position="201"/>
        <end position="223"/>
    </location>
</feature>
<dbReference type="NCBIfam" id="TIGR00374">
    <property type="entry name" value="flippase-like domain"/>
    <property type="match status" value="1"/>
</dbReference>
<protein>
    <submittedName>
        <fullName evidence="7">Membrane protein</fullName>
    </submittedName>
</protein>
<dbReference type="InterPro" id="IPR022791">
    <property type="entry name" value="L-PG_synthase/AglD"/>
</dbReference>
<dbReference type="OrthoDB" id="9812094at2"/>
<dbReference type="EMBL" id="BHZE01000009">
    <property type="protein sequence ID" value="GCD77622.1"/>
    <property type="molecule type" value="Genomic_DNA"/>
</dbReference>
<evidence type="ECO:0000256" key="4">
    <source>
        <dbReference type="ARBA" id="ARBA00022989"/>
    </source>
</evidence>
<sequence length="313" mass="34838">MYLALKNIDLSKLWYDLLSARYEYVIISMILGYLAFISRGIRWNYLLEPMGYRVPVWKSIHSISIGYLANAAMPRAGEVIRCTALHQATKVPINRLVGTVVAERVVDMLMLILSLLLSLIFNVGKIVAFYNQTFKTDASPKDASLSPKWFVFGSILLLGIIVFAFKNKLKALPMMSKIRELWAGFREGIFSVMNTPKRIPFILHTLFIWFCYYLMVHIVVFALPATAHLSLSDSLFIMIVAGLGMLVPAPAGIGSYHYAVVTGMGILGIAADTGMAFATLVHTGQFIMTLVAGFVSLIGMYVWKSKKSVVADF</sequence>
<comment type="subcellular location">
    <subcellularLocation>
        <location evidence="1">Cell membrane</location>
        <topology evidence="1">Multi-pass membrane protein</topology>
    </subcellularLocation>
</comment>
<evidence type="ECO:0000256" key="1">
    <source>
        <dbReference type="ARBA" id="ARBA00004651"/>
    </source>
</evidence>
<proteinExistence type="predicted"/>
<dbReference type="GO" id="GO:0005886">
    <property type="term" value="C:plasma membrane"/>
    <property type="evidence" value="ECO:0007669"/>
    <property type="project" value="UniProtKB-SubCell"/>
</dbReference>
<organism evidence="7 8">
    <name type="scientific">Thermaurantimonas aggregans</name>
    <dbReference type="NCBI Taxonomy" id="2173829"/>
    <lineage>
        <taxon>Bacteria</taxon>
        <taxon>Pseudomonadati</taxon>
        <taxon>Bacteroidota</taxon>
        <taxon>Flavobacteriia</taxon>
        <taxon>Flavobacteriales</taxon>
        <taxon>Schleiferiaceae</taxon>
        <taxon>Thermaurantimonas</taxon>
    </lineage>
</organism>
<keyword evidence="2" id="KW-1003">Cell membrane</keyword>
<evidence type="ECO:0000256" key="5">
    <source>
        <dbReference type="ARBA" id="ARBA00023136"/>
    </source>
</evidence>
<dbReference type="Pfam" id="PF03706">
    <property type="entry name" value="LPG_synthase_TM"/>
    <property type="match status" value="1"/>
</dbReference>
<feature type="transmembrane region" description="Helical" evidence="6">
    <location>
        <begin position="235"/>
        <end position="253"/>
    </location>
</feature>
<keyword evidence="4 6" id="KW-1133">Transmembrane helix</keyword>
<comment type="caution">
    <text evidence="7">The sequence shown here is derived from an EMBL/GenBank/DDBJ whole genome shotgun (WGS) entry which is preliminary data.</text>
</comment>
<dbReference type="AlphaFoldDB" id="A0A401XKU4"/>
<feature type="transmembrane region" description="Helical" evidence="6">
    <location>
        <begin position="105"/>
        <end position="129"/>
    </location>
</feature>
<name>A0A401XKU4_9FLAO</name>
<accession>A0A401XKU4</accession>
<feature type="transmembrane region" description="Helical" evidence="6">
    <location>
        <begin position="20"/>
        <end position="37"/>
    </location>
</feature>
<evidence type="ECO:0000256" key="3">
    <source>
        <dbReference type="ARBA" id="ARBA00022692"/>
    </source>
</evidence>
<keyword evidence="3 6" id="KW-0812">Transmembrane</keyword>